<reference evidence="1 2" key="1">
    <citation type="submission" date="2024-11" db="EMBL/GenBank/DDBJ databases">
        <title>A near-complete genome assembly of Cinchona calisaya.</title>
        <authorList>
            <person name="Lian D.C."/>
            <person name="Zhao X.W."/>
            <person name="Wei L."/>
        </authorList>
    </citation>
    <scope>NUCLEOTIDE SEQUENCE [LARGE SCALE GENOMIC DNA]</scope>
    <source>
        <tissue evidence="1">Nenye</tissue>
    </source>
</reference>
<accession>A0ABD2ZHM2</accession>
<sequence>MRSETIHPETFFMTGKMTRGQIYDLTTPILAHLYRQLGHISNAKKLGQLQVTTSLLNPMSLAVLAVNFDTDNIALNMLTLDVEMAYLLLRCFGIDEECIVIVPKHVLSLALLMVQA</sequence>
<dbReference type="Proteomes" id="UP001630127">
    <property type="component" value="Unassembled WGS sequence"/>
</dbReference>
<gene>
    <name evidence="1" type="ORF">ACH5RR_021545</name>
</gene>
<dbReference type="EMBL" id="JBJUIK010000009">
    <property type="protein sequence ID" value="KAL3518956.1"/>
    <property type="molecule type" value="Genomic_DNA"/>
</dbReference>
<proteinExistence type="predicted"/>
<evidence type="ECO:0000313" key="1">
    <source>
        <dbReference type="EMBL" id="KAL3518956.1"/>
    </source>
</evidence>
<evidence type="ECO:0000313" key="2">
    <source>
        <dbReference type="Proteomes" id="UP001630127"/>
    </source>
</evidence>
<dbReference type="AlphaFoldDB" id="A0ABD2ZHM2"/>
<comment type="caution">
    <text evidence="1">The sequence shown here is derived from an EMBL/GenBank/DDBJ whole genome shotgun (WGS) entry which is preliminary data.</text>
</comment>
<keyword evidence="2" id="KW-1185">Reference proteome</keyword>
<protein>
    <submittedName>
        <fullName evidence="1">Uncharacterized protein</fullName>
    </submittedName>
</protein>
<name>A0ABD2ZHM2_9GENT</name>
<organism evidence="1 2">
    <name type="scientific">Cinchona calisaya</name>
    <dbReference type="NCBI Taxonomy" id="153742"/>
    <lineage>
        <taxon>Eukaryota</taxon>
        <taxon>Viridiplantae</taxon>
        <taxon>Streptophyta</taxon>
        <taxon>Embryophyta</taxon>
        <taxon>Tracheophyta</taxon>
        <taxon>Spermatophyta</taxon>
        <taxon>Magnoliopsida</taxon>
        <taxon>eudicotyledons</taxon>
        <taxon>Gunneridae</taxon>
        <taxon>Pentapetalae</taxon>
        <taxon>asterids</taxon>
        <taxon>lamiids</taxon>
        <taxon>Gentianales</taxon>
        <taxon>Rubiaceae</taxon>
        <taxon>Cinchonoideae</taxon>
        <taxon>Cinchoneae</taxon>
        <taxon>Cinchona</taxon>
    </lineage>
</organism>